<keyword evidence="2" id="KW-0804">Transcription</keyword>
<dbReference type="PANTHER" id="PTHR30363">
    <property type="entry name" value="HTH-TYPE TRANSCRIPTIONAL REGULATOR SRLR-RELATED"/>
    <property type="match status" value="1"/>
</dbReference>
<reference evidence="4 5" key="1">
    <citation type="submission" date="2024-04" db="EMBL/GenBank/DDBJ databases">
        <title>A novel species isolated from cricket.</title>
        <authorList>
            <person name="Wang H.-C."/>
        </authorList>
    </citation>
    <scope>NUCLEOTIDE SEQUENCE [LARGE SCALE GENOMIC DNA]</scope>
    <source>
        <strain evidence="4 5">WL0021</strain>
    </source>
</reference>
<evidence type="ECO:0000256" key="2">
    <source>
        <dbReference type="ARBA" id="ARBA00023163"/>
    </source>
</evidence>
<organism evidence="4 5">
    <name type="scientific">Hohaiivirga grylli</name>
    <dbReference type="NCBI Taxonomy" id="3133970"/>
    <lineage>
        <taxon>Bacteria</taxon>
        <taxon>Pseudomonadati</taxon>
        <taxon>Pseudomonadota</taxon>
        <taxon>Alphaproteobacteria</taxon>
        <taxon>Hyphomicrobiales</taxon>
        <taxon>Methylobacteriaceae</taxon>
        <taxon>Hohaiivirga</taxon>
    </lineage>
</organism>
<dbReference type="InterPro" id="IPR036388">
    <property type="entry name" value="WH-like_DNA-bd_sf"/>
</dbReference>
<dbReference type="PROSITE" id="PS51000">
    <property type="entry name" value="HTH_DEOR_2"/>
    <property type="match status" value="1"/>
</dbReference>
<feature type="domain" description="HTH deoR-type" evidence="3">
    <location>
        <begin position="1"/>
        <end position="51"/>
    </location>
</feature>
<evidence type="ECO:0000313" key="5">
    <source>
        <dbReference type="Proteomes" id="UP001418637"/>
    </source>
</evidence>
<dbReference type="RefSeq" id="WP_346336260.1">
    <property type="nucleotide sequence ID" value="NZ_JBBYXI010000001.1"/>
</dbReference>
<comment type="caution">
    <text evidence="4">The sequence shown here is derived from an EMBL/GenBank/DDBJ whole genome shotgun (WGS) entry which is preliminary data.</text>
</comment>
<accession>A0ABV0BEQ1</accession>
<keyword evidence="5" id="KW-1185">Reference proteome</keyword>
<dbReference type="Proteomes" id="UP001418637">
    <property type="component" value="Unassembled WGS sequence"/>
</dbReference>
<evidence type="ECO:0000256" key="1">
    <source>
        <dbReference type="ARBA" id="ARBA00023015"/>
    </source>
</evidence>
<dbReference type="PANTHER" id="PTHR30363:SF44">
    <property type="entry name" value="AGA OPERON TRANSCRIPTIONAL REPRESSOR-RELATED"/>
    <property type="match status" value="1"/>
</dbReference>
<keyword evidence="1" id="KW-0805">Transcription regulation</keyword>
<evidence type="ECO:0000259" key="3">
    <source>
        <dbReference type="PROSITE" id="PS51000"/>
    </source>
</evidence>
<dbReference type="SMART" id="SM00420">
    <property type="entry name" value="HTH_DEOR"/>
    <property type="match status" value="1"/>
</dbReference>
<evidence type="ECO:0000313" key="4">
    <source>
        <dbReference type="EMBL" id="MEN3929464.1"/>
    </source>
</evidence>
<sequence>MTLAEIVRRQGEMRVEDLAQVLGVSAVTIRSDLNYLEEQGLLIRSFGKALATNQLTPKFNREQATPNKAHTALMLRTVANLVQDDGPLLIGQGNLVKQIIPLLNCLHDLQLILCDIDAIALARQCLDGKINLLAGTLGADGSTLGGPKLIQSLKCELVDTYLCEAKAIDVKGNLIIDERSSSEFTQAALIHARQTITFIHSHNMAHTTFTESANLSIARIGTIAFSERPDIGCRELLTRLGFRLHPGPTGTFIFKQSQV</sequence>
<dbReference type="PRINTS" id="PR00037">
    <property type="entry name" value="HTHLACR"/>
</dbReference>
<dbReference type="SUPFAM" id="SSF46785">
    <property type="entry name" value="Winged helix' DNA-binding domain"/>
    <property type="match status" value="1"/>
</dbReference>
<proteinExistence type="predicted"/>
<dbReference type="EMBL" id="JBBYXI010000001">
    <property type="protein sequence ID" value="MEN3929464.1"/>
    <property type="molecule type" value="Genomic_DNA"/>
</dbReference>
<dbReference type="InterPro" id="IPR050313">
    <property type="entry name" value="Carb_Metab_HTH_regulators"/>
</dbReference>
<dbReference type="InterPro" id="IPR001034">
    <property type="entry name" value="DeoR_HTH"/>
</dbReference>
<dbReference type="Gene3D" id="1.10.10.10">
    <property type="entry name" value="Winged helix-like DNA-binding domain superfamily/Winged helix DNA-binding domain"/>
    <property type="match status" value="1"/>
</dbReference>
<protein>
    <submittedName>
        <fullName evidence="4">DeoR family transcriptional regulator</fullName>
    </submittedName>
</protein>
<gene>
    <name evidence="4" type="ORF">WJT86_00140</name>
</gene>
<dbReference type="InterPro" id="IPR036390">
    <property type="entry name" value="WH_DNA-bd_sf"/>
</dbReference>
<dbReference type="Pfam" id="PF08220">
    <property type="entry name" value="HTH_DeoR"/>
    <property type="match status" value="1"/>
</dbReference>
<name>A0ABV0BEQ1_9HYPH</name>